<reference evidence="1 2" key="1">
    <citation type="submission" date="2018-07" db="EMBL/GenBank/DDBJ databases">
        <title>Genomic Encyclopedia of Type Strains, Phase IV (KMG-IV): sequencing the most valuable type-strain genomes for metagenomic binning, comparative biology and taxonomic classification.</title>
        <authorList>
            <person name="Goeker M."/>
        </authorList>
    </citation>
    <scope>NUCLEOTIDE SEQUENCE [LARGE SCALE GENOMIC DNA]</scope>
    <source>
        <strain evidence="1 2">DSM 4134</strain>
    </source>
</reference>
<accession>A0A3D9L2Y6</accession>
<keyword evidence="2" id="KW-1185">Reference proteome</keyword>
<organism evidence="1 2">
    <name type="scientific">Marinoscillum furvescens DSM 4134</name>
    <dbReference type="NCBI Taxonomy" id="1122208"/>
    <lineage>
        <taxon>Bacteria</taxon>
        <taxon>Pseudomonadati</taxon>
        <taxon>Bacteroidota</taxon>
        <taxon>Cytophagia</taxon>
        <taxon>Cytophagales</taxon>
        <taxon>Reichenbachiellaceae</taxon>
        <taxon>Marinoscillum</taxon>
    </lineage>
</organism>
<proteinExistence type="predicted"/>
<sequence>MIQLIVNKATDVTIQKAENPPEAGLSYSPMLSSEAWNANTHLAGLLAFP</sequence>
<dbReference type="EMBL" id="QREG01000008">
    <property type="protein sequence ID" value="RED99393.1"/>
    <property type="molecule type" value="Genomic_DNA"/>
</dbReference>
<name>A0A3D9L2Y6_MARFU</name>
<dbReference type="Proteomes" id="UP000256779">
    <property type="component" value="Unassembled WGS sequence"/>
</dbReference>
<comment type="caution">
    <text evidence="1">The sequence shown here is derived from an EMBL/GenBank/DDBJ whole genome shotgun (WGS) entry which is preliminary data.</text>
</comment>
<gene>
    <name evidence="1" type="ORF">C7460_1088</name>
</gene>
<dbReference type="RefSeq" id="WP_170147954.1">
    <property type="nucleotide sequence ID" value="NZ_QREG01000008.1"/>
</dbReference>
<evidence type="ECO:0000313" key="1">
    <source>
        <dbReference type="EMBL" id="RED99393.1"/>
    </source>
</evidence>
<evidence type="ECO:0000313" key="2">
    <source>
        <dbReference type="Proteomes" id="UP000256779"/>
    </source>
</evidence>
<dbReference type="AlphaFoldDB" id="A0A3D9L2Y6"/>
<protein>
    <submittedName>
        <fullName evidence="1">Uncharacterized protein</fullName>
    </submittedName>
</protein>